<accession>A0A7J6AS95</accession>
<protein>
    <submittedName>
        <fullName evidence="2">Uncharacterized protein</fullName>
    </submittedName>
</protein>
<dbReference type="EMBL" id="JAAGNN010000008">
    <property type="protein sequence ID" value="KAF4085515.1"/>
    <property type="molecule type" value="Genomic_DNA"/>
</dbReference>
<feature type="compositionally biased region" description="Polar residues" evidence="1">
    <location>
        <begin position="48"/>
        <end position="58"/>
    </location>
</feature>
<comment type="caution">
    <text evidence="2">The sequence shown here is derived from an EMBL/GenBank/DDBJ whole genome shotgun (WGS) entry which is preliminary data.</text>
</comment>
<gene>
    <name evidence="2" type="ORF">AMELA_G00096020</name>
</gene>
<feature type="region of interest" description="Disordered" evidence="1">
    <location>
        <begin position="34"/>
        <end position="58"/>
    </location>
</feature>
<feature type="non-terminal residue" evidence="2">
    <location>
        <position position="105"/>
    </location>
</feature>
<proteinExistence type="predicted"/>
<dbReference type="Proteomes" id="UP000593565">
    <property type="component" value="Unassembled WGS sequence"/>
</dbReference>
<evidence type="ECO:0000256" key="1">
    <source>
        <dbReference type="SAM" id="MobiDB-lite"/>
    </source>
</evidence>
<reference evidence="2 3" key="1">
    <citation type="submission" date="2020-02" db="EMBL/GenBank/DDBJ databases">
        <title>A chromosome-scale genome assembly of the black bullhead catfish (Ameiurus melas).</title>
        <authorList>
            <person name="Wen M."/>
            <person name="Zham M."/>
            <person name="Cabau C."/>
            <person name="Klopp C."/>
            <person name="Donnadieu C."/>
            <person name="Roques C."/>
            <person name="Bouchez O."/>
            <person name="Lampietro C."/>
            <person name="Jouanno E."/>
            <person name="Herpin A."/>
            <person name="Louis A."/>
            <person name="Berthelot C."/>
            <person name="Parey E."/>
            <person name="Roest-Crollius H."/>
            <person name="Braasch I."/>
            <person name="Postlethwait J."/>
            <person name="Robinson-Rechavi M."/>
            <person name="Echchiki A."/>
            <person name="Begum T."/>
            <person name="Montfort J."/>
            <person name="Schartl M."/>
            <person name="Bobe J."/>
            <person name="Guiguen Y."/>
        </authorList>
    </citation>
    <scope>NUCLEOTIDE SEQUENCE [LARGE SCALE GENOMIC DNA]</scope>
    <source>
        <strain evidence="2">M_S1</strain>
        <tissue evidence="2">Blood</tissue>
    </source>
</reference>
<organism evidence="2 3">
    <name type="scientific">Ameiurus melas</name>
    <name type="common">Black bullhead</name>
    <name type="synonym">Silurus melas</name>
    <dbReference type="NCBI Taxonomy" id="219545"/>
    <lineage>
        <taxon>Eukaryota</taxon>
        <taxon>Metazoa</taxon>
        <taxon>Chordata</taxon>
        <taxon>Craniata</taxon>
        <taxon>Vertebrata</taxon>
        <taxon>Euteleostomi</taxon>
        <taxon>Actinopterygii</taxon>
        <taxon>Neopterygii</taxon>
        <taxon>Teleostei</taxon>
        <taxon>Ostariophysi</taxon>
        <taxon>Siluriformes</taxon>
        <taxon>Ictaluridae</taxon>
        <taxon>Ameiurus</taxon>
    </lineage>
</organism>
<evidence type="ECO:0000313" key="2">
    <source>
        <dbReference type="EMBL" id="KAF4085515.1"/>
    </source>
</evidence>
<name>A0A7J6AS95_AMEME</name>
<sequence length="105" mass="11709">MGNLESSSLFPQQLISSNQACRAESQTSIPVKLPTVLQEGKEKRNKSSRSCYTSSCVPGSSAYSNPFQQPLYDVDLKSIVSHRLHTRDSYTTVTKGADIHWCSRR</sequence>
<dbReference type="AlphaFoldDB" id="A0A7J6AS95"/>
<keyword evidence="3" id="KW-1185">Reference proteome</keyword>
<evidence type="ECO:0000313" key="3">
    <source>
        <dbReference type="Proteomes" id="UP000593565"/>
    </source>
</evidence>